<dbReference type="EMBL" id="CP001720">
    <property type="protein sequence ID" value="ACV62129.1"/>
    <property type="molecule type" value="Genomic_DNA"/>
</dbReference>
<evidence type="ECO:0000259" key="10">
    <source>
        <dbReference type="Pfam" id="PF21088"/>
    </source>
</evidence>
<dbReference type="eggNOG" id="COG0668">
    <property type="taxonomic scope" value="Bacteria"/>
</dbReference>
<keyword evidence="3" id="KW-1003">Cell membrane</keyword>
<reference evidence="11 12" key="1">
    <citation type="journal article" date="2009" name="Stand. Genomic Sci.">
        <title>Complete genome sequence of Desulfotomaculum acetoxidans type strain (5575).</title>
        <authorList>
            <person name="Spring S."/>
            <person name="Lapidus A."/>
            <person name="Schroder M."/>
            <person name="Gleim D."/>
            <person name="Sims D."/>
            <person name="Meincke L."/>
            <person name="Glavina Del Rio T."/>
            <person name="Tice H."/>
            <person name="Copeland A."/>
            <person name="Cheng J.F."/>
            <person name="Lucas S."/>
            <person name="Chen F."/>
            <person name="Nolan M."/>
            <person name="Bruce D."/>
            <person name="Goodwin L."/>
            <person name="Pitluck S."/>
            <person name="Ivanova N."/>
            <person name="Mavromatis K."/>
            <person name="Mikhailova N."/>
            <person name="Pati A."/>
            <person name="Chen A."/>
            <person name="Palaniappan K."/>
            <person name="Land M."/>
            <person name="Hauser L."/>
            <person name="Chang Y.J."/>
            <person name="Jeffries C.D."/>
            <person name="Chain P."/>
            <person name="Saunders E."/>
            <person name="Brettin T."/>
            <person name="Detter J.C."/>
            <person name="Goker M."/>
            <person name="Bristow J."/>
            <person name="Eisen J.A."/>
            <person name="Markowitz V."/>
            <person name="Hugenholtz P."/>
            <person name="Kyrpides N.C."/>
            <person name="Klenk H.P."/>
            <person name="Han C."/>
        </authorList>
    </citation>
    <scope>NUCLEOTIDE SEQUENCE [LARGE SCALE GENOMIC DNA]</scope>
    <source>
        <strain evidence="12">ATCC 49208 / DSM 771 / VKM B-1644</strain>
    </source>
</reference>
<dbReference type="STRING" id="485916.Dtox_1247"/>
<dbReference type="GO" id="GO:0005886">
    <property type="term" value="C:plasma membrane"/>
    <property type="evidence" value="ECO:0007669"/>
    <property type="project" value="UniProtKB-SubCell"/>
</dbReference>
<keyword evidence="4 7" id="KW-0812">Transmembrane</keyword>
<gene>
    <name evidence="11" type="ordered locus">Dtox_1247</name>
</gene>
<organism evidence="11 12">
    <name type="scientific">Desulfofarcimen acetoxidans (strain ATCC 49208 / DSM 771 / KCTC 5769 / VKM B-1644 / 5575)</name>
    <name type="common">Desulfotomaculum acetoxidans</name>
    <dbReference type="NCBI Taxonomy" id="485916"/>
    <lineage>
        <taxon>Bacteria</taxon>
        <taxon>Bacillati</taxon>
        <taxon>Bacillota</taxon>
        <taxon>Clostridia</taxon>
        <taxon>Eubacteriales</taxon>
        <taxon>Peptococcaceae</taxon>
        <taxon>Desulfofarcimen</taxon>
    </lineage>
</organism>
<dbReference type="PANTHER" id="PTHR30460:SF0">
    <property type="entry name" value="MODERATE CONDUCTANCE MECHANOSENSITIVE CHANNEL YBIO"/>
    <property type="match status" value="1"/>
</dbReference>
<feature type="transmembrane region" description="Helical" evidence="7">
    <location>
        <begin position="80"/>
        <end position="101"/>
    </location>
</feature>
<evidence type="ECO:0000256" key="3">
    <source>
        <dbReference type="ARBA" id="ARBA00022475"/>
    </source>
</evidence>
<dbReference type="InterPro" id="IPR011014">
    <property type="entry name" value="MscS_channel_TM-2"/>
</dbReference>
<dbReference type="Pfam" id="PF21088">
    <property type="entry name" value="MS_channel_1st"/>
    <property type="match status" value="1"/>
</dbReference>
<evidence type="ECO:0000259" key="9">
    <source>
        <dbReference type="Pfam" id="PF21082"/>
    </source>
</evidence>
<evidence type="ECO:0000313" key="12">
    <source>
        <dbReference type="Proteomes" id="UP000002217"/>
    </source>
</evidence>
<feature type="transmembrane region" description="Helical" evidence="7">
    <location>
        <begin position="20"/>
        <end position="42"/>
    </location>
</feature>
<dbReference type="HOGENOM" id="CLU_037945_8_2_9"/>
<dbReference type="SUPFAM" id="SSF82861">
    <property type="entry name" value="Mechanosensitive channel protein MscS (YggB), transmembrane region"/>
    <property type="match status" value="1"/>
</dbReference>
<dbReference type="InterPro" id="IPR006686">
    <property type="entry name" value="MscS_channel_CS"/>
</dbReference>
<feature type="transmembrane region" description="Helical" evidence="7">
    <location>
        <begin position="187"/>
        <end position="207"/>
    </location>
</feature>
<keyword evidence="12" id="KW-1185">Reference proteome</keyword>
<feature type="domain" description="Mechanosensitive ion channel MscS" evidence="8">
    <location>
        <begin position="205"/>
        <end position="270"/>
    </location>
</feature>
<feature type="domain" description="Mechanosensitive ion channel MscS C-terminal" evidence="9">
    <location>
        <begin position="276"/>
        <end position="360"/>
    </location>
</feature>
<evidence type="ECO:0000313" key="11">
    <source>
        <dbReference type="EMBL" id="ACV62129.1"/>
    </source>
</evidence>
<dbReference type="KEGG" id="dae:Dtox_1247"/>
<dbReference type="SUPFAM" id="SSF50182">
    <property type="entry name" value="Sm-like ribonucleoproteins"/>
    <property type="match status" value="1"/>
</dbReference>
<dbReference type="Proteomes" id="UP000002217">
    <property type="component" value="Chromosome"/>
</dbReference>
<dbReference type="InterPro" id="IPR011066">
    <property type="entry name" value="MscS_channel_C_sf"/>
</dbReference>
<dbReference type="InterPro" id="IPR023408">
    <property type="entry name" value="MscS_beta-dom_sf"/>
</dbReference>
<dbReference type="SUPFAM" id="SSF82689">
    <property type="entry name" value="Mechanosensitive channel protein MscS (YggB), C-terminal domain"/>
    <property type="match status" value="1"/>
</dbReference>
<evidence type="ECO:0000256" key="5">
    <source>
        <dbReference type="ARBA" id="ARBA00022989"/>
    </source>
</evidence>
<dbReference type="InterPro" id="IPR006685">
    <property type="entry name" value="MscS_channel_2nd"/>
</dbReference>
<dbReference type="Pfam" id="PF21082">
    <property type="entry name" value="MS_channel_3rd"/>
    <property type="match status" value="1"/>
</dbReference>
<evidence type="ECO:0000256" key="2">
    <source>
        <dbReference type="ARBA" id="ARBA00008017"/>
    </source>
</evidence>
<evidence type="ECO:0000259" key="8">
    <source>
        <dbReference type="Pfam" id="PF00924"/>
    </source>
</evidence>
<feature type="transmembrane region" description="Helical" evidence="7">
    <location>
        <begin position="113"/>
        <end position="139"/>
    </location>
</feature>
<comment type="subcellular location">
    <subcellularLocation>
        <location evidence="1">Cell membrane</location>
        <topology evidence="1">Multi-pass membrane protein</topology>
    </subcellularLocation>
</comment>
<dbReference type="AlphaFoldDB" id="C8W5E7"/>
<proteinExistence type="inferred from homology"/>
<evidence type="ECO:0000256" key="4">
    <source>
        <dbReference type="ARBA" id="ARBA00022692"/>
    </source>
</evidence>
<dbReference type="GO" id="GO:0008381">
    <property type="term" value="F:mechanosensitive monoatomic ion channel activity"/>
    <property type="evidence" value="ECO:0007669"/>
    <property type="project" value="InterPro"/>
</dbReference>
<dbReference type="InterPro" id="IPR010920">
    <property type="entry name" value="LSM_dom_sf"/>
</dbReference>
<keyword evidence="6 7" id="KW-0472">Membrane</keyword>
<dbReference type="InterPro" id="IPR049142">
    <property type="entry name" value="MS_channel_1st"/>
</dbReference>
<keyword evidence="5 7" id="KW-1133">Transmembrane helix</keyword>
<dbReference type="FunFam" id="2.30.30.60:FF:000001">
    <property type="entry name" value="MscS Mechanosensitive ion channel"/>
    <property type="match status" value="1"/>
</dbReference>
<dbReference type="Gene3D" id="2.30.30.60">
    <property type="match status" value="1"/>
</dbReference>
<dbReference type="Gene3D" id="1.10.287.1260">
    <property type="match status" value="1"/>
</dbReference>
<dbReference type="Pfam" id="PF00924">
    <property type="entry name" value="MS_channel_2nd"/>
    <property type="match status" value="1"/>
</dbReference>
<comment type="similarity">
    <text evidence="2">Belongs to the MscS (TC 1.A.23) family.</text>
</comment>
<dbReference type="PROSITE" id="PS01246">
    <property type="entry name" value="UPF0003"/>
    <property type="match status" value="1"/>
</dbReference>
<feature type="transmembrane region" description="Helical" evidence="7">
    <location>
        <begin position="159"/>
        <end position="181"/>
    </location>
</feature>
<dbReference type="PANTHER" id="PTHR30460">
    <property type="entry name" value="MODERATE CONDUCTANCE MECHANOSENSITIVE CHANNEL YBIO"/>
    <property type="match status" value="1"/>
</dbReference>
<dbReference type="InterPro" id="IPR045276">
    <property type="entry name" value="YbiO_bact"/>
</dbReference>
<evidence type="ECO:0000256" key="1">
    <source>
        <dbReference type="ARBA" id="ARBA00004651"/>
    </source>
</evidence>
<name>C8W5E7_DESAS</name>
<dbReference type="Gene3D" id="3.30.70.100">
    <property type="match status" value="1"/>
</dbReference>
<dbReference type="RefSeq" id="WP_015756844.1">
    <property type="nucleotide sequence ID" value="NC_013216.1"/>
</dbReference>
<evidence type="ECO:0000256" key="6">
    <source>
        <dbReference type="ARBA" id="ARBA00023136"/>
    </source>
</evidence>
<sequence>MFKQLNILQTKIEALSKPKVMEALLLNLAAALLVILFTYILIKFTNKLLDKVLKNKDETDENQLISNNVLQAMRVLLKSLIFYGGILIATVIILEIFNVRIITPEDLKGLGFIVLKIIGIIIGAKLIVNLGQVIIEQVFNNKEIRHGFFENRRAKTLKVLLKSILTYFIFFMAGIMILQIFNVNTNAILTSAGILGLAVGFGAQNLVKDIISGFFIIFEDQFTVGDYVDVGGSIGTVEGIGLRTSKIRNWTGQLHIIPNGEITKVTNYNRGNMYAVIIIGIAYEEDIDRAIGVLNQECEKAFHEEADIVEIPTVQGIIELADSSVNVRIVARTVAGQQWHIERNLRRRFKIELDRAGIEIPYPRQVNYQR</sequence>
<protein>
    <submittedName>
        <fullName evidence="11">MscS Mechanosensitive ion channel</fullName>
    </submittedName>
</protein>
<accession>C8W5E7</accession>
<evidence type="ECO:0000256" key="7">
    <source>
        <dbReference type="SAM" id="Phobius"/>
    </source>
</evidence>
<dbReference type="InterPro" id="IPR049278">
    <property type="entry name" value="MS_channel_C"/>
</dbReference>
<feature type="domain" description="Mechanosensitive ion channel transmembrane helices 2/3" evidence="10">
    <location>
        <begin position="164"/>
        <end position="204"/>
    </location>
</feature>